<dbReference type="EMBL" id="QGTD01000018">
    <property type="protein sequence ID" value="PWU67124.1"/>
    <property type="molecule type" value="Genomic_DNA"/>
</dbReference>
<dbReference type="PROSITE" id="PS50977">
    <property type="entry name" value="HTH_TETR_2"/>
    <property type="match status" value="1"/>
</dbReference>
<organism evidence="5 6">
    <name type="scientific">Gracilibacillus dipsosauri</name>
    <dbReference type="NCBI Taxonomy" id="178340"/>
    <lineage>
        <taxon>Bacteria</taxon>
        <taxon>Bacillati</taxon>
        <taxon>Bacillota</taxon>
        <taxon>Bacilli</taxon>
        <taxon>Bacillales</taxon>
        <taxon>Bacillaceae</taxon>
        <taxon>Gracilibacillus</taxon>
    </lineage>
</organism>
<feature type="DNA-binding region" description="H-T-H motif" evidence="3">
    <location>
        <begin position="26"/>
        <end position="45"/>
    </location>
</feature>
<comment type="caution">
    <text evidence="5">The sequence shown here is derived from an EMBL/GenBank/DDBJ whole genome shotgun (WGS) entry which is preliminary data.</text>
</comment>
<accession>A0A317KVC3</accession>
<evidence type="ECO:0000259" key="4">
    <source>
        <dbReference type="PROSITE" id="PS50977"/>
    </source>
</evidence>
<dbReference type="PROSITE" id="PS01081">
    <property type="entry name" value="HTH_TETR_1"/>
    <property type="match status" value="1"/>
</dbReference>
<dbReference type="AlphaFoldDB" id="A0A317KVC3"/>
<keyword evidence="6" id="KW-1185">Reference proteome</keyword>
<dbReference type="Pfam" id="PF00440">
    <property type="entry name" value="TetR_N"/>
    <property type="match status" value="1"/>
</dbReference>
<evidence type="ECO:0000313" key="6">
    <source>
        <dbReference type="Proteomes" id="UP000245624"/>
    </source>
</evidence>
<dbReference type="InterPro" id="IPR009057">
    <property type="entry name" value="Homeodomain-like_sf"/>
</dbReference>
<dbReference type="Gene3D" id="1.10.357.10">
    <property type="entry name" value="Tetracycline Repressor, domain 2"/>
    <property type="match status" value="1"/>
</dbReference>
<evidence type="ECO:0000256" key="1">
    <source>
        <dbReference type="ARBA" id="ARBA00022491"/>
    </source>
</evidence>
<evidence type="ECO:0000256" key="2">
    <source>
        <dbReference type="ARBA" id="ARBA00023125"/>
    </source>
</evidence>
<dbReference type="InterPro" id="IPR050624">
    <property type="entry name" value="HTH-type_Tx_Regulator"/>
</dbReference>
<dbReference type="PANTHER" id="PTHR43479">
    <property type="entry name" value="ACREF/ENVCD OPERON REPRESSOR-RELATED"/>
    <property type="match status" value="1"/>
</dbReference>
<dbReference type="PANTHER" id="PTHR43479:SF22">
    <property type="entry name" value="TRANSCRIPTIONAL REGULATOR, TETR FAMILY"/>
    <property type="match status" value="1"/>
</dbReference>
<dbReference type="InterPro" id="IPR001647">
    <property type="entry name" value="HTH_TetR"/>
</dbReference>
<dbReference type="OrthoDB" id="9812993at2"/>
<keyword evidence="2 3" id="KW-0238">DNA-binding</keyword>
<dbReference type="GO" id="GO:0003677">
    <property type="term" value="F:DNA binding"/>
    <property type="evidence" value="ECO:0007669"/>
    <property type="project" value="UniProtKB-UniRule"/>
</dbReference>
<sequence>MQEDKRNKLIEESMKLFSEKGFHETSIQEIVQNSGVSKGAFYLYFDSKDDLLVAIFDYYTAVIIEKLQHVNRGTNDPFQRMQDQVAEIFKLFRDHKEYLLVHFRDKIHLGNKLDDVIIRVHKQSYEWVRESLLSIYGEELVPYMADIAINFDGIMAGYFKWIAIYDFVFDPDQLAEATVRKIDTIVKQLLVEKPEPIFDPSTIEGLNLTSESSNVENILAKLKQYLQKMKLPKGKKEHLSEVISVMKEEFQKEEPKAIIINSMLEQIQPYSELDFWRKQLENILQK</sequence>
<dbReference type="SUPFAM" id="SSF46689">
    <property type="entry name" value="Homeodomain-like"/>
    <property type="match status" value="1"/>
</dbReference>
<evidence type="ECO:0000256" key="3">
    <source>
        <dbReference type="PROSITE-ProRule" id="PRU00335"/>
    </source>
</evidence>
<dbReference type="Proteomes" id="UP000245624">
    <property type="component" value="Unassembled WGS sequence"/>
</dbReference>
<evidence type="ECO:0000313" key="5">
    <source>
        <dbReference type="EMBL" id="PWU67124.1"/>
    </source>
</evidence>
<reference evidence="5 6" key="1">
    <citation type="submission" date="2018-05" db="EMBL/GenBank/DDBJ databases">
        <title>Genomic analysis of Gracilibacillus dipsosauri DD1 reveals novel features of a salt-tolerant amylase.</title>
        <authorList>
            <person name="Deutch C.E."/>
            <person name="Yang S."/>
        </authorList>
    </citation>
    <scope>NUCLEOTIDE SEQUENCE [LARGE SCALE GENOMIC DNA]</scope>
    <source>
        <strain evidence="5 6">DD1</strain>
    </source>
</reference>
<protein>
    <recommendedName>
        <fullName evidence="4">HTH tetR-type domain-containing protein</fullName>
    </recommendedName>
</protein>
<keyword evidence="1" id="KW-0678">Repressor</keyword>
<feature type="domain" description="HTH tetR-type" evidence="4">
    <location>
        <begin position="3"/>
        <end position="63"/>
    </location>
</feature>
<proteinExistence type="predicted"/>
<gene>
    <name evidence="5" type="ORF">DLJ74_16225</name>
</gene>
<dbReference type="RefSeq" id="WP_054861575.1">
    <property type="nucleotide sequence ID" value="NZ_QGTD01000018.1"/>
</dbReference>
<dbReference type="InterPro" id="IPR023772">
    <property type="entry name" value="DNA-bd_HTH_TetR-type_CS"/>
</dbReference>
<name>A0A317KVC3_9BACI</name>
<dbReference type="PRINTS" id="PR00455">
    <property type="entry name" value="HTHTETR"/>
</dbReference>